<dbReference type="Gene3D" id="3.10.620.30">
    <property type="match status" value="1"/>
</dbReference>
<dbReference type="SUPFAM" id="SSF54001">
    <property type="entry name" value="Cysteine proteinases"/>
    <property type="match status" value="1"/>
</dbReference>
<dbReference type="PANTHER" id="PTHR46333">
    <property type="entry name" value="CYTOKINESIS PROTEIN 3"/>
    <property type="match status" value="1"/>
</dbReference>
<name>A0A7L8AER3_9FLAO</name>
<dbReference type="EMBL" id="CP061813">
    <property type="protein sequence ID" value="QOD60498.1"/>
    <property type="molecule type" value="Genomic_DNA"/>
</dbReference>
<dbReference type="KEGG" id="phal:H9I45_14310"/>
<dbReference type="OrthoDB" id="9788327at2"/>
<dbReference type="Proteomes" id="UP000516764">
    <property type="component" value="Chromosome"/>
</dbReference>
<gene>
    <name evidence="2" type="ORF">H9I45_14310</name>
</gene>
<dbReference type="GO" id="GO:0005737">
    <property type="term" value="C:cytoplasm"/>
    <property type="evidence" value="ECO:0007669"/>
    <property type="project" value="TreeGrafter"/>
</dbReference>
<reference evidence="2 3" key="1">
    <citation type="journal article" date="2016" name="Int. J. Syst. Evol. Microbiol.">
        <title>Polaribacter haliotis sp. nov., isolated from the gut of abalone Haliotis discus hannai.</title>
        <authorList>
            <person name="Kim Y.O."/>
            <person name="Park I.S."/>
            <person name="Park S."/>
            <person name="Nam B.H."/>
            <person name="Park J.M."/>
            <person name="Kim D.G."/>
            <person name="Yoon J.H."/>
        </authorList>
    </citation>
    <scope>NUCLEOTIDE SEQUENCE [LARGE SCALE GENOMIC DNA]</scope>
    <source>
        <strain evidence="2 3">KCTC 52418</strain>
    </source>
</reference>
<evidence type="ECO:0000313" key="2">
    <source>
        <dbReference type="EMBL" id="QOD60498.1"/>
    </source>
</evidence>
<dbReference type="AlphaFoldDB" id="A0A7L8AER3"/>
<dbReference type="PANTHER" id="PTHR46333:SF2">
    <property type="entry name" value="CYTOKINESIS PROTEIN 3"/>
    <property type="match status" value="1"/>
</dbReference>
<protein>
    <submittedName>
        <fullName evidence="2">Transglutaminase</fullName>
    </submittedName>
</protein>
<proteinExistence type="predicted"/>
<evidence type="ECO:0000313" key="3">
    <source>
        <dbReference type="Proteomes" id="UP000516764"/>
    </source>
</evidence>
<dbReference type="RefSeq" id="WP_088354449.1">
    <property type="nucleotide sequence ID" value="NZ_CP061813.1"/>
</dbReference>
<dbReference type="InterPro" id="IPR038765">
    <property type="entry name" value="Papain-like_cys_pep_sf"/>
</dbReference>
<evidence type="ECO:0000259" key="1">
    <source>
        <dbReference type="SMART" id="SM00460"/>
    </source>
</evidence>
<accession>A0A7L8AER3</accession>
<sequence length="317" mass="37118">MKYLLTFFLLISIATNSQDFAEVDAKVTKYPRYSKVEDLANKIDKDFSKKEEKARAAFFWLAKNIRYNLKEFYNPRQRSIRFSYFSEEEKKQKLQAAKDNLVAAMFKTKQGVCEEYAQSFKKICDLLGLESEVIKGYVRNIPNEIGKPANATNHAWNAVKLNGKWIILDATWAAGYEYNGKWIRKFNDYFYNIPKNKIFKTHFPDDSLWVLRFGRMSLSEFYNQPIYGHNFLNSDIELLSPKNGIIKVERVENIVLKFKNLALSSSIIYNFRGYKYAQKAVLKIENGITILSIPKPKKNSELYLYLNNEVALQFKTR</sequence>
<dbReference type="InterPro" id="IPR052557">
    <property type="entry name" value="CAP/Cytokinesis_protein"/>
</dbReference>
<dbReference type="InterPro" id="IPR002931">
    <property type="entry name" value="Transglutaminase-like"/>
</dbReference>
<dbReference type="SMART" id="SM00460">
    <property type="entry name" value="TGc"/>
    <property type="match status" value="1"/>
</dbReference>
<organism evidence="2 3">
    <name type="scientific">Polaribacter haliotis</name>
    <dbReference type="NCBI Taxonomy" id="1888915"/>
    <lineage>
        <taxon>Bacteria</taxon>
        <taxon>Pseudomonadati</taxon>
        <taxon>Bacteroidota</taxon>
        <taxon>Flavobacteriia</taxon>
        <taxon>Flavobacteriales</taxon>
        <taxon>Flavobacteriaceae</taxon>
    </lineage>
</organism>
<keyword evidence="3" id="KW-1185">Reference proteome</keyword>
<dbReference type="Pfam" id="PF01841">
    <property type="entry name" value="Transglut_core"/>
    <property type="match status" value="1"/>
</dbReference>
<feature type="domain" description="Transglutaminase-like" evidence="1">
    <location>
        <begin position="105"/>
        <end position="172"/>
    </location>
</feature>